<dbReference type="HOGENOM" id="CLU_2340096_0_0_2"/>
<accession>U1PEL1</accession>
<reference evidence="1 2" key="1">
    <citation type="journal article" date="2013" name="PLoS ONE">
        <title>Assembly-driven community genomics of a hypersaline microbial ecosystem.</title>
        <authorList>
            <person name="Podell S."/>
            <person name="Ugalde J.A."/>
            <person name="Narasingarao P."/>
            <person name="Banfield J.F."/>
            <person name="Heidelberg K.B."/>
            <person name="Allen E.E."/>
        </authorList>
    </citation>
    <scope>NUCLEOTIDE SEQUENCE [LARGE SCALE GENOMIC DNA]</scope>
    <source>
        <strain evidence="2">J07HQW1</strain>
    </source>
</reference>
<gene>
    <name evidence="1" type="ORF">J07HQW1_02092</name>
</gene>
<evidence type="ECO:0000313" key="2">
    <source>
        <dbReference type="Proteomes" id="UP000030649"/>
    </source>
</evidence>
<dbReference type="Proteomes" id="UP000030649">
    <property type="component" value="Unassembled WGS sequence"/>
</dbReference>
<dbReference type="AlphaFoldDB" id="U1PEL1"/>
<dbReference type="EMBL" id="KE356560">
    <property type="protein sequence ID" value="ERG92057.1"/>
    <property type="molecule type" value="Genomic_DNA"/>
</dbReference>
<evidence type="ECO:0000313" key="1">
    <source>
        <dbReference type="EMBL" id="ERG92057.1"/>
    </source>
</evidence>
<organism evidence="1 2">
    <name type="scientific">Haloquadratum walsbyi J07HQW1</name>
    <dbReference type="NCBI Taxonomy" id="1238424"/>
    <lineage>
        <taxon>Archaea</taxon>
        <taxon>Methanobacteriati</taxon>
        <taxon>Methanobacteriota</taxon>
        <taxon>Stenosarchaea group</taxon>
        <taxon>Halobacteria</taxon>
        <taxon>Halobacteriales</taxon>
        <taxon>Haloferacaceae</taxon>
        <taxon>Haloquadratum</taxon>
    </lineage>
</organism>
<proteinExistence type="predicted"/>
<name>U1PEL1_9EURY</name>
<sequence length="97" mass="11329">MISPLNQYCELYAITLLWSSGFIACEFTQERLTHDQDGDGQCSGQFIRLLFVYTHDSPSQIGFLNLDCIRHWMEDQGMWMVSQQTPDHRLRSVRQGE</sequence>
<protein>
    <submittedName>
        <fullName evidence="1">Uncharacterized protein</fullName>
    </submittedName>
</protein>